<sequence>MREQMVLDEKTIGVELSASKKQFKWPVHDTDKKSKDHDEDDDESEGETSALQTIFVVHSAVLGVEAKADQRNLVHLTIKDASGNKTILDQPILSLSLNRNDSITAFNLRILLTETTEVTFKLVEGDGPVHLITSKILEPPFDFGGYSSDDDEDQFDVMSGTSDEDIQQSAGDRKNQMNSTGKASKKAKKQQLGSNNSNSNNNSASEFQQQKKKRKKDD</sequence>
<dbReference type="InterPro" id="IPR024057">
    <property type="entry name" value="Nucleoplasmin_core_dom"/>
</dbReference>
<name>A0A817Z288_9BILA</name>
<dbReference type="Pfam" id="PF03066">
    <property type="entry name" value="Nucleoplasmin"/>
    <property type="match status" value="1"/>
</dbReference>
<dbReference type="EMBL" id="CAJOBS010000196">
    <property type="protein sequence ID" value="CAF4520678.1"/>
    <property type="molecule type" value="Genomic_DNA"/>
</dbReference>
<dbReference type="InterPro" id="IPR036824">
    <property type="entry name" value="Nucleoplasmin_core_dom_sf"/>
</dbReference>
<evidence type="ECO:0000313" key="7">
    <source>
        <dbReference type="EMBL" id="CAF3649812.1"/>
    </source>
</evidence>
<dbReference type="Proteomes" id="UP000663869">
    <property type="component" value="Unassembled WGS sequence"/>
</dbReference>
<feature type="compositionally biased region" description="Low complexity" evidence="1">
    <location>
        <begin position="194"/>
        <end position="203"/>
    </location>
</feature>
<dbReference type="Proteomes" id="UP000663865">
    <property type="component" value="Unassembled WGS sequence"/>
</dbReference>
<comment type="caution">
    <text evidence="4">The sequence shown here is derived from an EMBL/GenBank/DDBJ whole genome shotgun (WGS) entry which is preliminary data.</text>
</comment>
<dbReference type="AlphaFoldDB" id="A0A817Z288"/>
<accession>A0A817Z288</accession>
<evidence type="ECO:0000313" key="12">
    <source>
        <dbReference type="Proteomes" id="UP000663869"/>
    </source>
</evidence>
<reference evidence="4" key="1">
    <citation type="submission" date="2021-02" db="EMBL/GenBank/DDBJ databases">
        <authorList>
            <person name="Nowell W R."/>
        </authorList>
    </citation>
    <scope>NUCLEOTIDE SEQUENCE</scope>
</reference>
<dbReference type="Proteomes" id="UP000663872">
    <property type="component" value="Unassembled WGS sequence"/>
</dbReference>
<dbReference type="EMBL" id="CAJNYU010000718">
    <property type="protein sequence ID" value="CAF3385642.1"/>
    <property type="molecule type" value="Genomic_DNA"/>
</dbReference>
<proteinExistence type="predicted"/>
<evidence type="ECO:0000313" key="10">
    <source>
        <dbReference type="EMBL" id="CAF4520678.1"/>
    </source>
</evidence>
<dbReference type="Proteomes" id="UP000663851">
    <property type="component" value="Unassembled WGS sequence"/>
</dbReference>
<dbReference type="EMBL" id="CAJOBQ010000255">
    <property type="protein sequence ID" value="CAF4308798.1"/>
    <property type="molecule type" value="Genomic_DNA"/>
</dbReference>
<feature type="region of interest" description="Disordered" evidence="1">
    <location>
        <begin position="143"/>
        <end position="218"/>
    </location>
</feature>
<evidence type="ECO:0000256" key="1">
    <source>
        <dbReference type="SAM" id="MobiDB-lite"/>
    </source>
</evidence>
<dbReference type="EMBL" id="CAJOBO010000346">
    <property type="protein sequence ID" value="CAF4198173.1"/>
    <property type="molecule type" value="Genomic_DNA"/>
</dbReference>
<evidence type="ECO:0000313" key="5">
    <source>
        <dbReference type="EMBL" id="CAF3478341.1"/>
    </source>
</evidence>
<dbReference type="EMBL" id="CAJOBR010002125">
    <property type="protein sequence ID" value="CAF4658526.1"/>
    <property type="molecule type" value="Genomic_DNA"/>
</dbReference>
<evidence type="ECO:0000313" key="4">
    <source>
        <dbReference type="EMBL" id="CAF3385642.1"/>
    </source>
</evidence>
<dbReference type="Gene3D" id="2.60.120.340">
    <property type="entry name" value="Nucleoplasmin core domain"/>
    <property type="match status" value="1"/>
</dbReference>
<dbReference type="Proteomes" id="UP000663862">
    <property type="component" value="Unassembled WGS sequence"/>
</dbReference>
<feature type="compositionally biased region" description="Basic and acidic residues" evidence="1">
    <location>
        <begin position="27"/>
        <end position="37"/>
    </location>
</feature>
<evidence type="ECO:0000313" key="11">
    <source>
        <dbReference type="EMBL" id="CAF4658526.1"/>
    </source>
</evidence>
<dbReference type="OrthoDB" id="6075101at2759"/>
<feature type="region of interest" description="Disordered" evidence="1">
    <location>
        <begin position="27"/>
        <end position="48"/>
    </location>
</feature>
<protein>
    <recommendedName>
        <fullName evidence="2">Nucleoplasmin core domain-containing protein</fullName>
    </recommendedName>
</protein>
<evidence type="ECO:0000313" key="8">
    <source>
        <dbReference type="EMBL" id="CAF4198173.1"/>
    </source>
</evidence>
<feature type="domain" description="Nucleoplasmin core" evidence="2">
    <location>
        <begin position="13"/>
        <end position="134"/>
    </location>
</feature>
<dbReference type="Proteomes" id="UP000663848">
    <property type="component" value="Unassembled WGS sequence"/>
</dbReference>
<dbReference type="EMBL" id="CAJNYV010002432">
    <property type="protein sequence ID" value="CAF3478341.1"/>
    <property type="molecule type" value="Genomic_DNA"/>
</dbReference>
<dbReference type="Proteomes" id="UP000663825">
    <property type="component" value="Unassembled WGS sequence"/>
</dbReference>
<evidence type="ECO:0000313" key="3">
    <source>
        <dbReference type="EMBL" id="CAF3299831.1"/>
    </source>
</evidence>
<evidence type="ECO:0000313" key="9">
    <source>
        <dbReference type="EMBL" id="CAF4308798.1"/>
    </source>
</evidence>
<evidence type="ECO:0000259" key="2">
    <source>
        <dbReference type="Pfam" id="PF03066"/>
    </source>
</evidence>
<dbReference type="SUPFAM" id="SSF69203">
    <property type="entry name" value="Nucleoplasmin-like core domain"/>
    <property type="match status" value="1"/>
</dbReference>
<gene>
    <name evidence="4" type="ORF">FME351_LOCUS7668</name>
    <name evidence="7" type="ORF">GRG538_LOCUS25139</name>
    <name evidence="8" type="ORF">HFQ381_LOCUS7295</name>
    <name evidence="5" type="ORF">KIK155_LOCUS14322</name>
    <name evidence="6" type="ORF">LUA448_LOCUS30145</name>
    <name evidence="11" type="ORF">QYT958_LOCUS15347</name>
    <name evidence="3" type="ORF">TIS948_LOCUS18249</name>
    <name evidence="10" type="ORF">TOA249_LOCUS4983</name>
    <name evidence="9" type="ORF">TSG867_LOCUS6751</name>
</gene>
<dbReference type="EMBL" id="CAJNYD010004381">
    <property type="protein sequence ID" value="CAF3595228.1"/>
    <property type="molecule type" value="Genomic_DNA"/>
</dbReference>
<organism evidence="4 12">
    <name type="scientific">Rotaria socialis</name>
    <dbReference type="NCBI Taxonomy" id="392032"/>
    <lineage>
        <taxon>Eukaryota</taxon>
        <taxon>Metazoa</taxon>
        <taxon>Spiralia</taxon>
        <taxon>Gnathifera</taxon>
        <taxon>Rotifera</taxon>
        <taxon>Eurotatoria</taxon>
        <taxon>Bdelloidea</taxon>
        <taxon>Philodinida</taxon>
        <taxon>Philodinidae</taxon>
        <taxon>Rotaria</taxon>
    </lineage>
</organism>
<dbReference type="EMBL" id="CAJNYT010004271">
    <property type="protein sequence ID" value="CAF3649812.1"/>
    <property type="molecule type" value="Genomic_DNA"/>
</dbReference>
<dbReference type="Proteomes" id="UP000663833">
    <property type="component" value="Unassembled WGS sequence"/>
</dbReference>
<evidence type="ECO:0000313" key="6">
    <source>
        <dbReference type="EMBL" id="CAF3595228.1"/>
    </source>
</evidence>
<dbReference type="Proteomes" id="UP000663838">
    <property type="component" value="Unassembled WGS sequence"/>
</dbReference>
<dbReference type="EMBL" id="CAJNXB010003167">
    <property type="protein sequence ID" value="CAF3299831.1"/>
    <property type="molecule type" value="Genomic_DNA"/>
</dbReference>